<name>M2QZC0_CERS8</name>
<evidence type="ECO:0000313" key="2">
    <source>
        <dbReference type="Proteomes" id="UP000016930"/>
    </source>
</evidence>
<protein>
    <submittedName>
        <fullName evidence="1">Uncharacterized protein</fullName>
    </submittedName>
</protein>
<dbReference type="AlphaFoldDB" id="M2QZC0"/>
<keyword evidence="2" id="KW-1185">Reference proteome</keyword>
<dbReference type="HOGENOM" id="CLU_2385935_0_0_1"/>
<proteinExistence type="predicted"/>
<dbReference type="Proteomes" id="UP000016930">
    <property type="component" value="Unassembled WGS sequence"/>
</dbReference>
<gene>
    <name evidence="1" type="ORF">CERSUDRAFT_119180</name>
</gene>
<evidence type="ECO:0000313" key="1">
    <source>
        <dbReference type="EMBL" id="EMD31891.1"/>
    </source>
</evidence>
<reference evidence="1 2" key="1">
    <citation type="journal article" date="2012" name="Proc. Natl. Acad. Sci. U.S.A.">
        <title>Comparative genomics of Ceriporiopsis subvermispora and Phanerochaete chrysosporium provide insight into selective ligninolysis.</title>
        <authorList>
            <person name="Fernandez-Fueyo E."/>
            <person name="Ruiz-Duenas F.J."/>
            <person name="Ferreira P."/>
            <person name="Floudas D."/>
            <person name="Hibbett D.S."/>
            <person name="Canessa P."/>
            <person name="Larrondo L.F."/>
            <person name="James T.Y."/>
            <person name="Seelenfreund D."/>
            <person name="Lobos S."/>
            <person name="Polanco R."/>
            <person name="Tello M."/>
            <person name="Honda Y."/>
            <person name="Watanabe T."/>
            <person name="Watanabe T."/>
            <person name="Ryu J.S."/>
            <person name="Kubicek C.P."/>
            <person name="Schmoll M."/>
            <person name="Gaskell J."/>
            <person name="Hammel K.E."/>
            <person name="St John F.J."/>
            <person name="Vanden Wymelenberg A."/>
            <person name="Sabat G."/>
            <person name="Splinter BonDurant S."/>
            <person name="Syed K."/>
            <person name="Yadav J.S."/>
            <person name="Doddapaneni H."/>
            <person name="Subramanian V."/>
            <person name="Lavin J.L."/>
            <person name="Oguiza J.A."/>
            <person name="Perez G."/>
            <person name="Pisabarro A.G."/>
            <person name="Ramirez L."/>
            <person name="Santoyo F."/>
            <person name="Master E."/>
            <person name="Coutinho P.M."/>
            <person name="Henrissat B."/>
            <person name="Lombard V."/>
            <person name="Magnuson J.K."/>
            <person name="Kuees U."/>
            <person name="Hori C."/>
            <person name="Igarashi K."/>
            <person name="Samejima M."/>
            <person name="Held B.W."/>
            <person name="Barry K.W."/>
            <person name="LaButti K.M."/>
            <person name="Lapidus A."/>
            <person name="Lindquist E.A."/>
            <person name="Lucas S.M."/>
            <person name="Riley R."/>
            <person name="Salamov A.A."/>
            <person name="Hoffmeister D."/>
            <person name="Schwenk D."/>
            <person name="Hadar Y."/>
            <person name="Yarden O."/>
            <person name="de Vries R.P."/>
            <person name="Wiebenga A."/>
            <person name="Stenlid J."/>
            <person name="Eastwood D."/>
            <person name="Grigoriev I.V."/>
            <person name="Berka R.M."/>
            <person name="Blanchette R.A."/>
            <person name="Kersten P."/>
            <person name="Martinez A.T."/>
            <person name="Vicuna R."/>
            <person name="Cullen D."/>
        </authorList>
    </citation>
    <scope>NUCLEOTIDE SEQUENCE [LARGE SCALE GENOMIC DNA]</scope>
    <source>
        <strain evidence="1 2">B</strain>
    </source>
</reference>
<sequence length="94" mass="11288">MYESSVPTLRRDDRIRILWLTVWPKSLQELHFYSPFPLRSYCGRNVHSILLRADYEHVLNRWSLFYARLSDEGSRPSSYRIHAVDLSIECERSE</sequence>
<dbReference type="EMBL" id="KB445814">
    <property type="protein sequence ID" value="EMD31891.1"/>
    <property type="molecule type" value="Genomic_DNA"/>
</dbReference>
<accession>M2QZC0</accession>
<organism evidence="1 2">
    <name type="scientific">Ceriporiopsis subvermispora (strain B)</name>
    <name type="common">White-rot fungus</name>
    <name type="synonym">Gelatoporia subvermispora</name>
    <dbReference type="NCBI Taxonomy" id="914234"/>
    <lineage>
        <taxon>Eukaryota</taxon>
        <taxon>Fungi</taxon>
        <taxon>Dikarya</taxon>
        <taxon>Basidiomycota</taxon>
        <taxon>Agaricomycotina</taxon>
        <taxon>Agaricomycetes</taxon>
        <taxon>Polyporales</taxon>
        <taxon>Gelatoporiaceae</taxon>
        <taxon>Gelatoporia</taxon>
    </lineage>
</organism>